<accession>A0A0S2HXR1</accession>
<evidence type="ECO:0000313" key="2">
    <source>
        <dbReference type="EMBL" id="ALO14811.1"/>
    </source>
</evidence>
<dbReference type="InterPro" id="IPR027417">
    <property type="entry name" value="P-loop_NTPase"/>
</dbReference>
<dbReference type="Pfam" id="PF13635">
    <property type="entry name" value="DUF4143"/>
    <property type="match status" value="1"/>
</dbReference>
<keyword evidence="3" id="KW-1185">Reference proteome</keyword>
<sequence>MEQLFAKHRQLLANLETRFKRSVYDYLPWNQQMIGITGSRGVGKTTLILQYISEHYSTGKKALYISFDGISMPYENLSSLAEAFSRQGGEHLFIDEIHKYPNWSQELKYIYDMLPDLKVVFTGSSILDIHGGQADLSRRALMFTMSGLSFREFLQIESAQSFDVYSLADILQNHEQIAMDINQKIKPLAFFDAYLQYGYYPFYLQSIDFYSHRLSSTINQIIEVDMPLLNKIDYQYIHKIKRFINILAHELPQKPNITSLAGAIEVSWQSIIKYLHYLEKARIIQIIYPAGKNVSALAKPEKIFLHHPNLFYVFNDKNSNKGNLREMFFVNQLAAKYKVEVAKKGDFIIDETYTFEIGGGGKNYDQIAGLSQSYIAADDIEYGFRNKIPLWMFGFLY</sequence>
<proteinExistence type="predicted"/>
<gene>
    <name evidence="2" type="ORF">L21SP5_01152</name>
</gene>
<dbReference type="OrthoDB" id="9768467at2"/>
<protein>
    <recommendedName>
        <fullName evidence="1">AAA+ ATPase domain-containing protein</fullName>
    </recommendedName>
</protein>
<dbReference type="KEGG" id="blq:L21SP5_01152"/>
<dbReference type="SUPFAM" id="SSF52540">
    <property type="entry name" value="P-loop containing nucleoside triphosphate hydrolases"/>
    <property type="match status" value="1"/>
</dbReference>
<dbReference type="InterPro" id="IPR041682">
    <property type="entry name" value="AAA_14"/>
</dbReference>
<dbReference type="PANTHER" id="PTHR42990:SF1">
    <property type="entry name" value="AAA+ ATPASE DOMAIN-CONTAINING PROTEIN"/>
    <property type="match status" value="1"/>
</dbReference>
<evidence type="ECO:0000313" key="3">
    <source>
        <dbReference type="Proteomes" id="UP000064893"/>
    </source>
</evidence>
<feature type="domain" description="AAA+ ATPase" evidence="1">
    <location>
        <begin position="30"/>
        <end position="158"/>
    </location>
</feature>
<dbReference type="CDD" id="cd01120">
    <property type="entry name" value="RecA-like_superfamily"/>
    <property type="match status" value="1"/>
</dbReference>
<organism evidence="2 3">
    <name type="scientific">Salinivirga cyanobacteriivorans</name>
    <dbReference type="NCBI Taxonomy" id="1307839"/>
    <lineage>
        <taxon>Bacteria</taxon>
        <taxon>Pseudomonadati</taxon>
        <taxon>Bacteroidota</taxon>
        <taxon>Bacteroidia</taxon>
        <taxon>Bacteroidales</taxon>
        <taxon>Salinivirgaceae</taxon>
        <taxon>Salinivirga</taxon>
    </lineage>
</organism>
<dbReference type="InterPro" id="IPR003593">
    <property type="entry name" value="AAA+_ATPase"/>
</dbReference>
<dbReference type="Proteomes" id="UP000064893">
    <property type="component" value="Chromosome"/>
</dbReference>
<dbReference type="STRING" id="1307839.L21SP5_01152"/>
<dbReference type="EMBL" id="CP013118">
    <property type="protein sequence ID" value="ALO14811.1"/>
    <property type="molecule type" value="Genomic_DNA"/>
</dbReference>
<dbReference type="PATRIC" id="fig|1307839.3.peg.1241"/>
<dbReference type="Gene3D" id="3.40.50.300">
    <property type="entry name" value="P-loop containing nucleotide triphosphate hydrolases"/>
    <property type="match status" value="1"/>
</dbReference>
<name>A0A0S2HXR1_9BACT</name>
<dbReference type="PANTHER" id="PTHR42990">
    <property type="entry name" value="ATPASE"/>
    <property type="match status" value="1"/>
</dbReference>
<dbReference type="SMART" id="SM00382">
    <property type="entry name" value="AAA"/>
    <property type="match status" value="1"/>
</dbReference>
<dbReference type="RefSeq" id="WP_057952326.1">
    <property type="nucleotide sequence ID" value="NZ_CP013118.1"/>
</dbReference>
<dbReference type="InterPro" id="IPR025420">
    <property type="entry name" value="DUF4143"/>
</dbReference>
<dbReference type="Pfam" id="PF13173">
    <property type="entry name" value="AAA_14"/>
    <property type="match status" value="1"/>
</dbReference>
<evidence type="ECO:0000259" key="1">
    <source>
        <dbReference type="SMART" id="SM00382"/>
    </source>
</evidence>
<reference evidence="2 3" key="1">
    <citation type="submission" date="2015-11" db="EMBL/GenBank/DDBJ databases">
        <title>Description and complete genome sequence of a novel strain predominating in hypersaline microbial mats and representing a new family of the Bacteriodetes phylum.</title>
        <authorList>
            <person name="Spring S."/>
            <person name="Bunk B."/>
            <person name="Sproer C."/>
            <person name="Klenk H.-P."/>
        </authorList>
    </citation>
    <scope>NUCLEOTIDE SEQUENCE [LARGE SCALE GENOMIC DNA]</scope>
    <source>
        <strain evidence="2 3">L21-Spi-D4</strain>
    </source>
</reference>
<dbReference type="AlphaFoldDB" id="A0A0S2HXR1"/>